<sequence>MLPPNDGHKGAVAMGTRVLRESSPASVGEVHGFSPFRPFCQMKAPHNLRFDLPGRSYQIWRRLIYKISYWTDRGLPHGCKPPSLSMQHPCNPPQKPRTMATVSPLHQVVPPQPNLPSFEGANLAFNATSRTSSFAAALRKLAKQAVDPVSGEKDLTQISPVSSPVLSQGSLTPKRSVSNSQPPPPAMFLTNHQVSYASSSPPVMTIAPSRPVATHTSESRKVMDLSNVQSVNNSNVLSNGHLQDSLGVKMDSSKNVNRSSHSEKWDESNLPNKGLSGSTASSQSRPHATIAPLPRPDDSLTSSRGFQPYRGTEESRNTLPHHLSLFDHPHPAASYPYTPAFLPPPHLSHPAYRFDDPLYLERYSLLRPPVMPYPQPGMMTPSAFYPNSRYAADLLAQSLSISSANNTILNHERLKQEEERRMREKEIELDQSRSKEQERQREKEQKEKENREREQKEREQREKEKKEREKSHREREEHKKHNTNYSTSSKRTESPNVRNAPVIQCAPPTVNNHISIPNTVSNPIPLNLVVQASPEPLKKEAEIWTPWQQPSTNYPKENNNQEFAKHPAFRSQEVHRHHASKDNSTSDKVNMRFSPSSTNDKRHSSIQITDPPTPIVDAKKHSTPDNTKRFDTIHHHITELSSKEHVQHEWRHEKLQKACTNNHRKSHESKKAKEDRNNVYQNHQRKVVANGAILKPTPFQNEGMHARLLESEKCRLEMNGHALPKTHTTNAINDRLVPPNFKPNHQPVTGKEIVPQKPFNDFYSAPSLKSNVDLAPVVSKLDLDAKNLKKGDMKYCEDDAKEELRMKNFLIITKVPPKKFESNPQQLKFLQLLGLTTHFKRKKIEFDMYLKRRKILREDSAIPPLSPEPEPEDAPVLPSLMENNAQNDRLAEQLRAETNPIKLEFLFKIGLTPITLVKKEEKERIRRIVEEERIRRHYRMLANVNRKSSPRRLFVPKSEAAQKLDHLRRLKEMNSVSNGLVSRHLNGEAAEDKMDVKYTPSNSLLTPKLEQVPYHCSSESSESLNSSSVSASLELVDSSYSSQQNNNKSFNKFSFKRGHSLKHEFRFATPDSNHKNNHITRPNDPTSAAIAGNCSVSTQVDPGVFSNHADKSLADLKNPFNWPGLEAIMEAFYRHQNEQSSEKTVIIERCHHLRQTQEELKMEADGLSRQMSDLLRCKRELDDERQKHQNAIDHLKQCLQIGR</sequence>
<evidence type="ECO:0000256" key="2">
    <source>
        <dbReference type="SAM" id="MobiDB-lite"/>
    </source>
</evidence>
<dbReference type="AlphaFoldDB" id="A0AAV4P426"/>
<reference evidence="4 5" key="1">
    <citation type="submission" date="2021-06" db="EMBL/GenBank/DDBJ databases">
        <title>Caerostris darwini draft genome.</title>
        <authorList>
            <person name="Kono N."/>
            <person name="Arakawa K."/>
        </authorList>
    </citation>
    <scope>NUCLEOTIDE SEQUENCE [LARGE SCALE GENOMIC DNA]</scope>
</reference>
<feature type="region of interest" description="Disordered" evidence="2">
    <location>
        <begin position="412"/>
        <end position="498"/>
    </location>
</feature>
<dbReference type="Pfam" id="PF12540">
    <property type="entry name" value="DUF3736"/>
    <property type="match status" value="1"/>
</dbReference>
<dbReference type="InterPro" id="IPR022207">
    <property type="entry name" value="GSE-like"/>
</dbReference>
<evidence type="ECO:0000256" key="1">
    <source>
        <dbReference type="SAM" id="Coils"/>
    </source>
</evidence>
<feature type="region of interest" description="Disordered" evidence="2">
    <location>
        <begin position="146"/>
        <end position="219"/>
    </location>
</feature>
<evidence type="ECO:0000313" key="5">
    <source>
        <dbReference type="Proteomes" id="UP001054837"/>
    </source>
</evidence>
<feature type="compositionally biased region" description="Basic and acidic residues" evidence="2">
    <location>
        <begin position="617"/>
        <end position="628"/>
    </location>
</feature>
<feature type="compositionally biased region" description="Basic and acidic residues" evidence="2">
    <location>
        <begin position="412"/>
        <end position="479"/>
    </location>
</feature>
<evidence type="ECO:0000313" key="4">
    <source>
        <dbReference type="EMBL" id="GIX91738.1"/>
    </source>
</evidence>
<feature type="region of interest" description="Disordered" evidence="2">
    <location>
        <begin position="233"/>
        <end position="315"/>
    </location>
</feature>
<dbReference type="Proteomes" id="UP001054837">
    <property type="component" value="Unassembled WGS sequence"/>
</dbReference>
<organism evidence="4 5">
    <name type="scientific">Caerostris darwini</name>
    <dbReference type="NCBI Taxonomy" id="1538125"/>
    <lineage>
        <taxon>Eukaryota</taxon>
        <taxon>Metazoa</taxon>
        <taxon>Ecdysozoa</taxon>
        <taxon>Arthropoda</taxon>
        <taxon>Chelicerata</taxon>
        <taxon>Arachnida</taxon>
        <taxon>Araneae</taxon>
        <taxon>Araneomorphae</taxon>
        <taxon>Entelegynae</taxon>
        <taxon>Araneoidea</taxon>
        <taxon>Araneidae</taxon>
        <taxon>Caerostris</taxon>
    </lineage>
</organism>
<feature type="coiled-coil region" evidence="1">
    <location>
        <begin position="1150"/>
        <end position="1198"/>
    </location>
</feature>
<gene>
    <name evidence="4" type="primary">AVEN_139507_1</name>
    <name evidence="4" type="ORF">CDAR_4931</name>
</gene>
<feature type="compositionally biased region" description="Polar residues" evidence="2">
    <location>
        <begin position="483"/>
        <end position="497"/>
    </location>
</feature>
<feature type="domain" description="Genetic suppressor element-like" evidence="3">
    <location>
        <begin position="777"/>
        <end position="876"/>
    </location>
</feature>
<evidence type="ECO:0000259" key="3">
    <source>
        <dbReference type="Pfam" id="PF12540"/>
    </source>
</evidence>
<accession>A0AAV4P426</accession>
<feature type="compositionally biased region" description="Polar residues" evidence="2">
    <location>
        <begin position="190"/>
        <end position="202"/>
    </location>
</feature>
<dbReference type="PANTHER" id="PTHR17608">
    <property type="entry name" value="GENETIC SUPPRESSOR ELEMENT 1"/>
    <property type="match status" value="1"/>
</dbReference>
<feature type="region of interest" description="Disordered" evidence="2">
    <location>
        <begin position="570"/>
        <end position="628"/>
    </location>
</feature>
<keyword evidence="5" id="KW-1185">Reference proteome</keyword>
<name>A0AAV4P426_9ARAC</name>
<feature type="compositionally biased region" description="Polar residues" evidence="2">
    <location>
        <begin position="586"/>
        <end position="598"/>
    </location>
</feature>
<proteinExistence type="predicted"/>
<dbReference type="PANTHER" id="PTHR17608:SF4">
    <property type="entry name" value="GENETIC SUPPRESSOR ELEMENT 1"/>
    <property type="match status" value="1"/>
</dbReference>
<dbReference type="InterPro" id="IPR042337">
    <property type="entry name" value="GSE1"/>
</dbReference>
<dbReference type="EMBL" id="BPLQ01002337">
    <property type="protein sequence ID" value="GIX91738.1"/>
    <property type="molecule type" value="Genomic_DNA"/>
</dbReference>
<comment type="caution">
    <text evidence="4">The sequence shown here is derived from an EMBL/GenBank/DDBJ whole genome shotgun (WGS) entry which is preliminary data.</text>
</comment>
<feature type="compositionally biased region" description="Polar residues" evidence="2">
    <location>
        <begin position="269"/>
        <end position="286"/>
    </location>
</feature>
<feature type="compositionally biased region" description="Polar residues" evidence="2">
    <location>
        <begin position="156"/>
        <end position="180"/>
    </location>
</feature>
<protein>
    <submittedName>
        <fullName evidence="4">DUF3736 domain-containing protein</fullName>
    </submittedName>
</protein>
<keyword evidence="1" id="KW-0175">Coiled coil</keyword>